<dbReference type="WBParaSite" id="BXY_0303000.1">
    <property type="protein sequence ID" value="BXY_0303000.1"/>
    <property type="gene ID" value="BXY_0303000"/>
</dbReference>
<proteinExistence type="predicted"/>
<sequence length="488" mass="55021">MAVLRTFFILSVFISTAASVDVAVLQNIIQRPMNRLEGTESNCLDHWNRQIPGDGFACSSLFAFSSIDKQFLSVLVKSFSVLVKSFSVLVKSFSVWVKSFLIFVDGSCLLLGWSWVSLDGTSLSQPESSLLPERVLMSHFHISDDINGARALGRSADVSLLLDRCNLEVIGMWHSENLRDEGKLDFLSKPATMIVCLCQPSESKPQCDDDFKMKQLDEATMANISRTVCKMGLLNHSTTVSGSFGFCTLSPTNYSAKHSVEEKECMNLNPGARAAYEIREGKCYFCCLADTSKPCNAGFVHDGEFRGIYYECLFTSRFGFGDQKNPNVYHLPEQLPFAEEIQLPRGDMMDSNFRFEKLMAYFQIDLSSMSLKKIATINPVAHAYFHRVGVFPTFYRMSRDSLIFNKKQLAYCDLSLWTAADLAMGCRCYGVGINQLSCCCMNSSMNPALSLITHEFIAHNHRFRLDASPNHWSYREHFIVNRTVIMEE</sequence>
<evidence type="ECO:0000256" key="1">
    <source>
        <dbReference type="SAM" id="SignalP"/>
    </source>
</evidence>
<name>A0A1I7RQN5_BURXY</name>
<dbReference type="Proteomes" id="UP000095284">
    <property type="component" value="Unplaced"/>
</dbReference>
<evidence type="ECO:0000313" key="2">
    <source>
        <dbReference type="Proteomes" id="UP000095284"/>
    </source>
</evidence>
<accession>A0A1I7RQN5</accession>
<feature type="chain" id="PRO_5009304688" evidence="1">
    <location>
        <begin position="20"/>
        <end position="488"/>
    </location>
</feature>
<dbReference type="AlphaFoldDB" id="A0A1I7RQN5"/>
<reference evidence="3" key="1">
    <citation type="submission" date="2016-11" db="UniProtKB">
        <authorList>
            <consortium name="WormBaseParasite"/>
        </authorList>
    </citation>
    <scope>IDENTIFICATION</scope>
</reference>
<feature type="signal peptide" evidence="1">
    <location>
        <begin position="1"/>
        <end position="19"/>
    </location>
</feature>
<protein>
    <submittedName>
        <fullName evidence="3">SCP domain-containing protein</fullName>
    </submittedName>
</protein>
<keyword evidence="1" id="KW-0732">Signal</keyword>
<evidence type="ECO:0000313" key="3">
    <source>
        <dbReference type="WBParaSite" id="BXY_0303000.1"/>
    </source>
</evidence>
<organism evidence="2 3">
    <name type="scientific">Bursaphelenchus xylophilus</name>
    <name type="common">Pinewood nematode worm</name>
    <name type="synonym">Aphelenchoides xylophilus</name>
    <dbReference type="NCBI Taxonomy" id="6326"/>
    <lineage>
        <taxon>Eukaryota</taxon>
        <taxon>Metazoa</taxon>
        <taxon>Ecdysozoa</taxon>
        <taxon>Nematoda</taxon>
        <taxon>Chromadorea</taxon>
        <taxon>Rhabditida</taxon>
        <taxon>Tylenchina</taxon>
        <taxon>Tylenchomorpha</taxon>
        <taxon>Aphelenchoidea</taxon>
        <taxon>Aphelenchoididae</taxon>
        <taxon>Bursaphelenchus</taxon>
    </lineage>
</organism>